<reference evidence="2" key="1">
    <citation type="journal article" date="2019" name="Int. J. Syst. Evol. Microbiol.">
        <title>The Global Catalogue of Microorganisms (GCM) 10K type strain sequencing project: providing services to taxonomists for standard genome sequencing and annotation.</title>
        <authorList>
            <consortium name="The Broad Institute Genomics Platform"/>
            <consortium name="The Broad Institute Genome Sequencing Center for Infectious Disease"/>
            <person name="Wu L."/>
            <person name="Ma J."/>
        </authorList>
    </citation>
    <scope>NUCLEOTIDE SEQUENCE [LARGE SCALE GENOMIC DNA]</scope>
    <source>
        <strain evidence="2">JCM 18304</strain>
    </source>
</reference>
<accession>A0ABP9S9P3</accession>
<name>A0ABP9S9P3_9ACTN</name>
<dbReference type="EMBL" id="BAABJQ010000017">
    <property type="protein sequence ID" value="GAA5192608.1"/>
    <property type="molecule type" value="Genomic_DNA"/>
</dbReference>
<evidence type="ECO:0000313" key="1">
    <source>
        <dbReference type="EMBL" id="GAA5192608.1"/>
    </source>
</evidence>
<protein>
    <submittedName>
        <fullName evidence="1">Uncharacterized protein</fullName>
    </submittedName>
</protein>
<proteinExistence type="predicted"/>
<sequence length="80" mass="8992">MLPVRRVTPEFEAYAFRIPGAMSFWSRLKQRQSEQVEQRRNKAIEEALARGATPDQAKRAGDRAARRYTNAAITGAINSG</sequence>
<dbReference type="Proteomes" id="UP001501570">
    <property type="component" value="Unassembled WGS sequence"/>
</dbReference>
<gene>
    <name evidence="1" type="ORF">GCM10023322_52620</name>
</gene>
<organism evidence="1 2">
    <name type="scientific">Rugosimonospora acidiphila</name>
    <dbReference type="NCBI Taxonomy" id="556531"/>
    <lineage>
        <taxon>Bacteria</taxon>
        <taxon>Bacillati</taxon>
        <taxon>Actinomycetota</taxon>
        <taxon>Actinomycetes</taxon>
        <taxon>Micromonosporales</taxon>
        <taxon>Micromonosporaceae</taxon>
        <taxon>Rugosimonospora</taxon>
    </lineage>
</organism>
<evidence type="ECO:0000313" key="2">
    <source>
        <dbReference type="Proteomes" id="UP001501570"/>
    </source>
</evidence>
<comment type="caution">
    <text evidence="1">The sequence shown here is derived from an EMBL/GenBank/DDBJ whole genome shotgun (WGS) entry which is preliminary data.</text>
</comment>
<keyword evidence="2" id="KW-1185">Reference proteome</keyword>